<feature type="region of interest" description="Disordered" evidence="1">
    <location>
        <begin position="61"/>
        <end position="88"/>
    </location>
</feature>
<protein>
    <submittedName>
        <fullName evidence="2">Toxin-antitoxin system HicB family antitoxin</fullName>
    </submittedName>
</protein>
<geneLocation type="plasmid" evidence="3">
    <name>pgw6_1</name>
</geneLocation>
<dbReference type="KEGG" id="mros:EHO51_18285"/>
<reference evidence="2 3" key="1">
    <citation type="submission" date="2018-11" db="EMBL/GenBank/DDBJ databases">
        <title>Genome squencing of methanotrophic bacteria isolated from alkaline groundwater in Korea.</title>
        <authorList>
            <person name="Nguyen L.N."/>
        </authorList>
    </citation>
    <scope>NUCLEOTIDE SEQUENCE [LARGE SCALE GENOMIC DNA]</scope>
    <source>
        <strain evidence="2 3">GW6</strain>
        <plasmid evidence="3">pgw6_1</plasmid>
    </source>
</reference>
<accession>A0A3G8MD87</accession>
<evidence type="ECO:0000313" key="3">
    <source>
        <dbReference type="Proteomes" id="UP000273982"/>
    </source>
</evidence>
<name>A0A3G8MD87_9HYPH</name>
<sequence>MSKATYPLKLPASLKKEAARLAKQDGVSLNQWIATAVAQKIGVVETTAEFLKRRAGNATGSGLSEILRHVPDREPDPGDELPPSWVAR</sequence>
<gene>
    <name evidence="2" type="ORF">EHO51_18285</name>
</gene>
<dbReference type="AlphaFoldDB" id="A0A3G8MD87"/>
<evidence type="ECO:0000313" key="2">
    <source>
        <dbReference type="EMBL" id="AZG78788.1"/>
    </source>
</evidence>
<dbReference type="RefSeq" id="WP_124740298.1">
    <property type="nucleotide sequence ID" value="NZ_CP034087.1"/>
</dbReference>
<evidence type="ECO:0000256" key="1">
    <source>
        <dbReference type="SAM" id="MobiDB-lite"/>
    </source>
</evidence>
<organism evidence="2 3">
    <name type="scientific">Methylocystis rosea</name>
    <dbReference type="NCBI Taxonomy" id="173366"/>
    <lineage>
        <taxon>Bacteria</taxon>
        <taxon>Pseudomonadati</taxon>
        <taxon>Pseudomonadota</taxon>
        <taxon>Alphaproteobacteria</taxon>
        <taxon>Hyphomicrobiales</taxon>
        <taxon>Methylocystaceae</taxon>
        <taxon>Methylocystis</taxon>
    </lineage>
</organism>
<dbReference type="InterPro" id="IPR010985">
    <property type="entry name" value="Ribbon_hlx_hlx"/>
</dbReference>
<proteinExistence type="predicted"/>
<dbReference type="InterPro" id="IPR008651">
    <property type="entry name" value="Uncharacterised_HicB"/>
</dbReference>
<dbReference type="EMBL" id="CP034087">
    <property type="protein sequence ID" value="AZG78788.1"/>
    <property type="molecule type" value="Genomic_DNA"/>
</dbReference>
<dbReference type="Pfam" id="PF05534">
    <property type="entry name" value="HicB"/>
    <property type="match status" value="1"/>
</dbReference>
<keyword evidence="2" id="KW-0614">Plasmid</keyword>
<feature type="compositionally biased region" description="Basic and acidic residues" evidence="1">
    <location>
        <begin position="66"/>
        <end position="76"/>
    </location>
</feature>
<dbReference type="Proteomes" id="UP000273982">
    <property type="component" value="Plasmid pGW6_1"/>
</dbReference>
<dbReference type="SUPFAM" id="SSF47598">
    <property type="entry name" value="Ribbon-helix-helix"/>
    <property type="match status" value="1"/>
</dbReference>
<dbReference type="GO" id="GO:0006355">
    <property type="term" value="P:regulation of DNA-templated transcription"/>
    <property type="evidence" value="ECO:0007669"/>
    <property type="project" value="InterPro"/>
</dbReference>